<dbReference type="GO" id="GO:0016787">
    <property type="term" value="F:hydrolase activity"/>
    <property type="evidence" value="ECO:0007669"/>
    <property type="project" value="UniProtKB-KW"/>
</dbReference>
<evidence type="ECO:0000256" key="2">
    <source>
        <dbReference type="ARBA" id="ARBA00022801"/>
    </source>
</evidence>
<evidence type="ECO:0000256" key="4">
    <source>
        <dbReference type="ARBA" id="ARBA00022840"/>
    </source>
</evidence>
<dbReference type="InterPro" id="IPR011545">
    <property type="entry name" value="DEAD/DEAH_box_helicase_dom"/>
</dbReference>
<keyword evidence="4" id="KW-0067">ATP-binding</keyword>
<evidence type="ECO:0000259" key="8">
    <source>
        <dbReference type="PROSITE" id="PS51195"/>
    </source>
</evidence>
<evidence type="ECO:0000256" key="1">
    <source>
        <dbReference type="ARBA" id="ARBA00022741"/>
    </source>
</evidence>
<dbReference type="EMBL" id="CP017253">
    <property type="protein sequence ID" value="AOR23335.1"/>
    <property type="molecule type" value="Genomic_DNA"/>
</dbReference>
<dbReference type="Proteomes" id="UP000094652">
    <property type="component" value="Chromosome"/>
</dbReference>
<dbReference type="SUPFAM" id="SSF52540">
    <property type="entry name" value="P-loop containing nucleoside triphosphate hydrolases"/>
    <property type="match status" value="1"/>
</dbReference>
<gene>
    <name evidence="9" type="ORF">BGI42_06125</name>
</gene>
<evidence type="ECO:0000313" key="10">
    <source>
        <dbReference type="Proteomes" id="UP000094652"/>
    </source>
</evidence>
<evidence type="ECO:0000259" key="6">
    <source>
        <dbReference type="PROSITE" id="PS51192"/>
    </source>
</evidence>
<evidence type="ECO:0000256" key="5">
    <source>
        <dbReference type="PROSITE-ProRule" id="PRU00552"/>
    </source>
</evidence>
<dbReference type="GO" id="GO:0005840">
    <property type="term" value="C:ribosome"/>
    <property type="evidence" value="ECO:0007669"/>
    <property type="project" value="TreeGrafter"/>
</dbReference>
<protein>
    <submittedName>
        <fullName evidence="9">ATP-dependent helicase</fullName>
    </submittedName>
</protein>
<dbReference type="AlphaFoldDB" id="A0A1D7XJ32"/>
<keyword evidence="1" id="KW-0547">Nucleotide-binding</keyword>
<dbReference type="GO" id="GO:0005524">
    <property type="term" value="F:ATP binding"/>
    <property type="evidence" value="ECO:0007669"/>
    <property type="project" value="UniProtKB-KW"/>
</dbReference>
<evidence type="ECO:0000313" key="9">
    <source>
        <dbReference type="EMBL" id="AOR23335.1"/>
    </source>
</evidence>
<dbReference type="GO" id="GO:0009409">
    <property type="term" value="P:response to cold"/>
    <property type="evidence" value="ECO:0007669"/>
    <property type="project" value="TreeGrafter"/>
</dbReference>
<dbReference type="InterPro" id="IPR001650">
    <property type="entry name" value="Helicase_C-like"/>
</dbReference>
<dbReference type="InterPro" id="IPR027417">
    <property type="entry name" value="P-loop_NTPase"/>
</dbReference>
<keyword evidence="3 9" id="KW-0347">Helicase</keyword>
<feature type="short sequence motif" description="Q motif" evidence="5">
    <location>
        <begin position="3"/>
        <end position="31"/>
    </location>
</feature>
<organism evidence="9 10">
    <name type="scientific">Clostridium taeniosporum</name>
    <dbReference type="NCBI Taxonomy" id="394958"/>
    <lineage>
        <taxon>Bacteria</taxon>
        <taxon>Bacillati</taxon>
        <taxon>Bacillota</taxon>
        <taxon>Clostridia</taxon>
        <taxon>Eubacteriales</taxon>
        <taxon>Clostridiaceae</taxon>
        <taxon>Clostridium</taxon>
    </lineage>
</organism>
<dbReference type="Pfam" id="PF00270">
    <property type="entry name" value="DEAD"/>
    <property type="match status" value="1"/>
</dbReference>
<evidence type="ECO:0000256" key="3">
    <source>
        <dbReference type="ARBA" id="ARBA00022806"/>
    </source>
</evidence>
<dbReference type="InterPro" id="IPR014001">
    <property type="entry name" value="Helicase_ATP-bd"/>
</dbReference>
<feature type="domain" description="Helicase ATP-binding" evidence="6">
    <location>
        <begin position="34"/>
        <end position="207"/>
    </location>
</feature>
<dbReference type="PROSITE" id="PS51195">
    <property type="entry name" value="Q_MOTIF"/>
    <property type="match status" value="1"/>
</dbReference>
<dbReference type="InterPro" id="IPR014014">
    <property type="entry name" value="RNA_helicase_DEAD_Q_motif"/>
</dbReference>
<dbReference type="PROSITE" id="PS51194">
    <property type="entry name" value="HELICASE_CTER"/>
    <property type="match status" value="1"/>
</dbReference>
<dbReference type="Pfam" id="PF00271">
    <property type="entry name" value="Helicase_C"/>
    <property type="match status" value="1"/>
</dbReference>
<dbReference type="GO" id="GO:0005829">
    <property type="term" value="C:cytosol"/>
    <property type="evidence" value="ECO:0007669"/>
    <property type="project" value="TreeGrafter"/>
</dbReference>
<dbReference type="KEGG" id="ctae:BGI42_06125"/>
<accession>A0A1D7XJ32</accession>
<feature type="domain" description="DEAD-box RNA helicase Q" evidence="8">
    <location>
        <begin position="3"/>
        <end position="31"/>
    </location>
</feature>
<dbReference type="PROSITE" id="PS51192">
    <property type="entry name" value="HELICASE_ATP_BIND_1"/>
    <property type="match status" value="1"/>
</dbReference>
<dbReference type="SMART" id="SM00487">
    <property type="entry name" value="DEXDc"/>
    <property type="match status" value="1"/>
</dbReference>
<dbReference type="STRING" id="394958.BGI42_06125"/>
<dbReference type="PANTHER" id="PTHR47963">
    <property type="entry name" value="DEAD-BOX ATP-DEPENDENT RNA HELICASE 47, MITOCHONDRIAL"/>
    <property type="match status" value="1"/>
</dbReference>
<dbReference type="GO" id="GO:0033592">
    <property type="term" value="F:RNA strand annealing activity"/>
    <property type="evidence" value="ECO:0007669"/>
    <property type="project" value="TreeGrafter"/>
</dbReference>
<dbReference type="CDD" id="cd00268">
    <property type="entry name" value="DEADc"/>
    <property type="match status" value="1"/>
</dbReference>
<dbReference type="InterPro" id="IPR050547">
    <property type="entry name" value="DEAD_box_RNA_helicases"/>
</dbReference>
<dbReference type="CDD" id="cd18787">
    <property type="entry name" value="SF2_C_DEAD"/>
    <property type="match status" value="1"/>
</dbReference>
<proteinExistence type="predicted"/>
<sequence>MTKSFQDLNLNSDIIKALEKQNITVPTEIQSLTINEALENKDIIGEAFTGSGKTLAYLLPIFQRINTEKKEMQSIILAPTHELVMQIESQIKLLSNNSGINVKSLGIIGDVNINNQIKKIKEVKPHIIVGSTGRVLDLIRKKKITAHTIKTIVIDEVDNLLDPKRAQIVKDIIKTTMRDRQLMAFSASIKPEIVNSLKELMKDPVVVKCKGKSSINPNISHMYVKCDRRDKFEVLRKIISSENPKRALVFVNDNKDIELTALKLNYHSKDCFAISGRISKEERKKAIDSFKKGKIKILVSSDVSARGLDIPDITHVFDLDLPLKLDEYLHRSGRTARGTGKGISICIVTDKQMNIIKKYEKTFNIKFQEKIISNGVFKDKVK</sequence>
<keyword evidence="10" id="KW-1185">Reference proteome</keyword>
<evidence type="ECO:0000259" key="7">
    <source>
        <dbReference type="PROSITE" id="PS51194"/>
    </source>
</evidence>
<dbReference type="PANTHER" id="PTHR47963:SF7">
    <property type="entry name" value="ATP-DEPENDENT RNA HELICASE YFML-RELATED"/>
    <property type="match status" value="1"/>
</dbReference>
<dbReference type="Gene3D" id="3.40.50.300">
    <property type="entry name" value="P-loop containing nucleotide triphosphate hydrolases"/>
    <property type="match status" value="2"/>
</dbReference>
<reference evidence="10" key="1">
    <citation type="submission" date="2016-09" db="EMBL/GenBank/DDBJ databases">
        <title>Genomics of Clostridium taeniosporum, an organism which forms endospores with ribbon-like appendages.</title>
        <authorList>
            <person name="Walker J.R."/>
        </authorList>
    </citation>
    <scope>NUCLEOTIDE SEQUENCE [LARGE SCALE GENOMIC DNA]</scope>
    <source>
        <strain evidence="10">1/k</strain>
    </source>
</reference>
<dbReference type="RefSeq" id="WP_069679486.1">
    <property type="nucleotide sequence ID" value="NZ_CP017253.2"/>
</dbReference>
<name>A0A1D7XJ32_9CLOT</name>
<feature type="domain" description="Helicase C-terminal" evidence="7">
    <location>
        <begin position="218"/>
        <end position="378"/>
    </location>
</feature>
<dbReference type="GO" id="GO:0003724">
    <property type="term" value="F:RNA helicase activity"/>
    <property type="evidence" value="ECO:0007669"/>
    <property type="project" value="InterPro"/>
</dbReference>
<dbReference type="SMART" id="SM00490">
    <property type="entry name" value="HELICc"/>
    <property type="match status" value="1"/>
</dbReference>
<dbReference type="OrthoDB" id="9805696at2"/>
<keyword evidence="2" id="KW-0378">Hydrolase</keyword>
<dbReference type="InterPro" id="IPR044742">
    <property type="entry name" value="DEAD/DEAH_RhlB"/>
</dbReference>